<feature type="transmembrane region" description="Helical" evidence="5">
    <location>
        <begin position="200"/>
        <end position="217"/>
    </location>
</feature>
<evidence type="ECO:0000313" key="7">
    <source>
        <dbReference type="Proteomes" id="UP000187209"/>
    </source>
</evidence>
<evidence type="ECO:0000313" key="6">
    <source>
        <dbReference type="EMBL" id="OMJ74203.1"/>
    </source>
</evidence>
<proteinExistence type="predicted"/>
<comment type="subcellular location">
    <subcellularLocation>
        <location evidence="1">Membrane</location>
        <topology evidence="1">Multi-pass membrane protein</topology>
    </subcellularLocation>
</comment>
<feature type="transmembrane region" description="Helical" evidence="5">
    <location>
        <begin position="12"/>
        <end position="30"/>
    </location>
</feature>
<keyword evidence="7" id="KW-1185">Reference proteome</keyword>
<dbReference type="AlphaFoldDB" id="A0A1R2BBL9"/>
<keyword evidence="3 5" id="KW-1133">Transmembrane helix</keyword>
<comment type="caution">
    <text evidence="6">The sequence shown here is derived from an EMBL/GenBank/DDBJ whole genome shotgun (WGS) entry which is preliminary data.</text>
</comment>
<sequence>MVEYYDGYVSSSVFSFISAVACCYALVLNYRRNKLSKSAQANLILVLTLFYLITNVSSLLPGILMEKNSSLCKAQAGITIFSALAGILWTGYIALYMYIKCYRENSNFHDGIWVPLIIVILFCVMSTAFPLGYDEVGFSDGSGWCWIKPNKPYHLYSFVYILYYIPVWIVIVWNMYAYIKIIRKVNEQFRTDEGRALSKSLIWYPFIAFVFYLPQSLSRFIESGLYNPKEDKPDDFINFKIFACCWIRLLGFANSVAYGITGHFQQRGGYASPKV</sequence>
<dbReference type="EMBL" id="MPUH01000767">
    <property type="protein sequence ID" value="OMJ74203.1"/>
    <property type="molecule type" value="Genomic_DNA"/>
</dbReference>
<feature type="transmembrane region" description="Helical" evidence="5">
    <location>
        <begin position="76"/>
        <end position="99"/>
    </location>
</feature>
<dbReference type="GO" id="GO:0005886">
    <property type="term" value="C:plasma membrane"/>
    <property type="evidence" value="ECO:0007669"/>
    <property type="project" value="TreeGrafter"/>
</dbReference>
<feature type="transmembrane region" description="Helical" evidence="5">
    <location>
        <begin position="153"/>
        <end position="179"/>
    </location>
</feature>
<evidence type="ECO:0000256" key="5">
    <source>
        <dbReference type="SAM" id="Phobius"/>
    </source>
</evidence>
<organism evidence="6 7">
    <name type="scientific">Stentor coeruleus</name>
    <dbReference type="NCBI Taxonomy" id="5963"/>
    <lineage>
        <taxon>Eukaryota</taxon>
        <taxon>Sar</taxon>
        <taxon>Alveolata</taxon>
        <taxon>Ciliophora</taxon>
        <taxon>Postciliodesmatophora</taxon>
        <taxon>Heterotrichea</taxon>
        <taxon>Heterotrichida</taxon>
        <taxon>Stentoridae</taxon>
        <taxon>Stentor</taxon>
    </lineage>
</organism>
<feature type="transmembrane region" description="Helical" evidence="5">
    <location>
        <begin position="237"/>
        <end position="260"/>
    </location>
</feature>
<protein>
    <recommendedName>
        <fullName evidence="8">G-protein coupled receptors family 2 profile 2 domain-containing protein</fullName>
    </recommendedName>
</protein>
<evidence type="ECO:0008006" key="8">
    <source>
        <dbReference type="Google" id="ProtNLM"/>
    </source>
</evidence>
<keyword evidence="2 5" id="KW-0812">Transmembrane</keyword>
<feature type="transmembrane region" description="Helical" evidence="5">
    <location>
        <begin position="111"/>
        <end position="133"/>
    </location>
</feature>
<feature type="transmembrane region" description="Helical" evidence="5">
    <location>
        <begin position="42"/>
        <end position="64"/>
    </location>
</feature>
<dbReference type="PANTHER" id="PTHR23112">
    <property type="entry name" value="G PROTEIN-COUPLED RECEPTOR 157-RELATED"/>
    <property type="match status" value="1"/>
</dbReference>
<dbReference type="Gene3D" id="1.20.1070.10">
    <property type="entry name" value="Rhodopsin 7-helix transmembrane proteins"/>
    <property type="match status" value="1"/>
</dbReference>
<dbReference type="GO" id="GO:0007189">
    <property type="term" value="P:adenylate cyclase-activating G protein-coupled receptor signaling pathway"/>
    <property type="evidence" value="ECO:0007669"/>
    <property type="project" value="TreeGrafter"/>
</dbReference>
<name>A0A1R2BBL9_9CILI</name>
<evidence type="ECO:0000256" key="1">
    <source>
        <dbReference type="ARBA" id="ARBA00004141"/>
    </source>
</evidence>
<evidence type="ECO:0000256" key="3">
    <source>
        <dbReference type="ARBA" id="ARBA00022989"/>
    </source>
</evidence>
<gene>
    <name evidence="6" type="ORF">SteCoe_26928</name>
</gene>
<dbReference type="Proteomes" id="UP000187209">
    <property type="component" value="Unassembled WGS sequence"/>
</dbReference>
<dbReference type="PANTHER" id="PTHR23112:SF0">
    <property type="entry name" value="TRANSMEMBRANE PROTEIN 116"/>
    <property type="match status" value="1"/>
</dbReference>
<evidence type="ECO:0000256" key="2">
    <source>
        <dbReference type="ARBA" id="ARBA00022692"/>
    </source>
</evidence>
<dbReference type="GO" id="GO:0004930">
    <property type="term" value="F:G protein-coupled receptor activity"/>
    <property type="evidence" value="ECO:0007669"/>
    <property type="project" value="TreeGrafter"/>
</dbReference>
<dbReference type="SUPFAM" id="SSF81321">
    <property type="entry name" value="Family A G protein-coupled receptor-like"/>
    <property type="match status" value="1"/>
</dbReference>
<evidence type="ECO:0000256" key="4">
    <source>
        <dbReference type="ARBA" id="ARBA00023136"/>
    </source>
</evidence>
<reference evidence="6 7" key="1">
    <citation type="submission" date="2016-11" db="EMBL/GenBank/DDBJ databases">
        <title>The macronuclear genome of Stentor coeruleus: a giant cell with tiny introns.</title>
        <authorList>
            <person name="Slabodnick M."/>
            <person name="Ruby J.G."/>
            <person name="Reiff S.B."/>
            <person name="Swart E.C."/>
            <person name="Gosai S."/>
            <person name="Prabakaran S."/>
            <person name="Witkowska E."/>
            <person name="Larue G.E."/>
            <person name="Fisher S."/>
            <person name="Freeman R.M."/>
            <person name="Gunawardena J."/>
            <person name="Chu W."/>
            <person name="Stover N.A."/>
            <person name="Gregory B.D."/>
            <person name="Nowacki M."/>
            <person name="Derisi J."/>
            <person name="Roy S.W."/>
            <person name="Marshall W.F."/>
            <person name="Sood P."/>
        </authorList>
    </citation>
    <scope>NUCLEOTIDE SEQUENCE [LARGE SCALE GENOMIC DNA]</scope>
    <source>
        <strain evidence="6">WM001</strain>
    </source>
</reference>
<dbReference type="OrthoDB" id="299724at2759"/>
<keyword evidence="4 5" id="KW-0472">Membrane</keyword>
<accession>A0A1R2BBL9</accession>